<feature type="transmembrane region" description="Helical" evidence="1">
    <location>
        <begin position="189"/>
        <end position="207"/>
    </location>
</feature>
<dbReference type="InterPro" id="IPR029787">
    <property type="entry name" value="Nucleotide_cyclase"/>
</dbReference>
<dbReference type="NCBIfam" id="TIGR00254">
    <property type="entry name" value="GGDEF"/>
    <property type="match status" value="1"/>
</dbReference>
<dbReference type="Pfam" id="PF00990">
    <property type="entry name" value="GGDEF"/>
    <property type="match status" value="1"/>
</dbReference>
<dbReference type="InterPro" id="IPR043128">
    <property type="entry name" value="Rev_trsase/Diguanyl_cyclase"/>
</dbReference>
<dbReference type="RefSeq" id="WP_338437928.1">
    <property type="nucleotide sequence ID" value="NZ_JAUYVH010000014.1"/>
</dbReference>
<dbReference type="SUPFAM" id="SSF141868">
    <property type="entry name" value="EAL domain-like"/>
    <property type="match status" value="1"/>
</dbReference>
<dbReference type="PANTHER" id="PTHR33121">
    <property type="entry name" value="CYCLIC DI-GMP PHOSPHODIESTERASE PDEF"/>
    <property type="match status" value="1"/>
</dbReference>
<dbReference type="InterPro" id="IPR035919">
    <property type="entry name" value="EAL_sf"/>
</dbReference>
<feature type="transmembrane region" description="Helical" evidence="1">
    <location>
        <begin position="21"/>
        <end position="44"/>
    </location>
</feature>
<comment type="caution">
    <text evidence="4">The sequence shown here is derived from an EMBL/GenBank/DDBJ whole genome shotgun (WGS) entry which is preliminary data.</text>
</comment>
<proteinExistence type="predicted"/>
<dbReference type="InterPro" id="IPR001633">
    <property type="entry name" value="EAL_dom"/>
</dbReference>
<feature type="domain" description="EAL" evidence="2">
    <location>
        <begin position="435"/>
        <end position="691"/>
    </location>
</feature>
<evidence type="ECO:0000259" key="2">
    <source>
        <dbReference type="PROSITE" id="PS50883"/>
    </source>
</evidence>
<feature type="domain" description="GGDEF" evidence="3">
    <location>
        <begin position="291"/>
        <end position="424"/>
    </location>
</feature>
<dbReference type="Gene3D" id="3.30.70.270">
    <property type="match status" value="1"/>
</dbReference>
<gene>
    <name evidence="4" type="ORF">Q8A64_16160</name>
</gene>
<dbReference type="PROSITE" id="PS50887">
    <property type="entry name" value="GGDEF"/>
    <property type="match status" value="1"/>
</dbReference>
<protein>
    <submittedName>
        <fullName evidence="4">EAL domain-containing protein</fullName>
    </submittedName>
</protein>
<dbReference type="Pfam" id="PF00563">
    <property type="entry name" value="EAL"/>
    <property type="match status" value="1"/>
</dbReference>
<dbReference type="Gene3D" id="3.20.20.450">
    <property type="entry name" value="EAL domain"/>
    <property type="match status" value="1"/>
</dbReference>
<dbReference type="Proteomes" id="UP001225596">
    <property type="component" value="Unassembled WGS sequence"/>
</dbReference>
<keyword evidence="1" id="KW-0812">Transmembrane</keyword>
<organism evidence="4 5">
    <name type="scientific">Keguizhuia sedimenti</name>
    <dbReference type="NCBI Taxonomy" id="3064264"/>
    <lineage>
        <taxon>Bacteria</taxon>
        <taxon>Pseudomonadati</taxon>
        <taxon>Pseudomonadota</taxon>
        <taxon>Betaproteobacteria</taxon>
        <taxon>Burkholderiales</taxon>
        <taxon>Oxalobacteraceae</taxon>
        <taxon>Keguizhuia</taxon>
    </lineage>
</organism>
<sequence length="698" mass="79291">MAINRTGKQNKPLFSRLHFRMLAPLVPIVLLMVTLGGVVFTLGLQTVRHYATERINEDLDRSARELYNLCDAALQNLLLEGVANVESAVTIRKGNTLGKLEEFARLHDFQILVYEGKTGKVLLHDSIVPQQVLLKAVLPEEEHGVTKIRYGEHDYYARHLDFELWDWHIMPVKDGKVYAEFVSEISQSYYAIGGMLVIISMLLLFYFRRVVHYPVRSIIASIQSSGLPDYKGIYEFEFLSDTIREATLKEKQKQVEMSYQASHDELTGLVNRREFERRLQALLLGMAGTADRHTILYLDLDQFKIINDTCGHHAGDALLQQLSRLLHDRLRQSDLLARLGGDEFGVLLQNCAGEPASRIAESLRKTVSEFRFAWSDKLFSVGVSIGLVTFGDDGLALNDILSIVDGACYIAKDKGRNRIHVYHPNDNELVERKGQMDWVNRISKAIEDDRFQLYHQKIVPLQYSRERIVHFEILLRMQDEDGRIIPPMSFLPAAERYNLMPSIDFWVIRNAFEYFRRACTDPDTSYTCSINLSGATIGDERLVAFIREQLGIYAIPPHAICFEITETTAIGNLTNAVNLIRELKQLGCRFALDDFGSGMSSFGYLKSLPVDFIKIDGSFVKNMLHDRIDRAMVEAIAHIGRVMGIRTIAEFVEDEAVMVELAKLGIDFAQGYGIGKPEPVAYAKEPYEAKRTMASQYD</sequence>
<dbReference type="CDD" id="cd01949">
    <property type="entry name" value="GGDEF"/>
    <property type="match status" value="1"/>
</dbReference>
<dbReference type="InterPro" id="IPR050706">
    <property type="entry name" value="Cyclic-di-GMP_PDE-like"/>
</dbReference>
<dbReference type="SUPFAM" id="SSF55073">
    <property type="entry name" value="Nucleotide cyclase"/>
    <property type="match status" value="1"/>
</dbReference>
<dbReference type="EMBL" id="JAUYVH010000014">
    <property type="protein sequence ID" value="MDQ9171949.1"/>
    <property type="molecule type" value="Genomic_DNA"/>
</dbReference>
<evidence type="ECO:0000256" key="1">
    <source>
        <dbReference type="SAM" id="Phobius"/>
    </source>
</evidence>
<keyword evidence="5" id="KW-1185">Reference proteome</keyword>
<evidence type="ECO:0000313" key="4">
    <source>
        <dbReference type="EMBL" id="MDQ9171949.1"/>
    </source>
</evidence>
<name>A0ABU1BV42_9BURK</name>
<evidence type="ECO:0000313" key="5">
    <source>
        <dbReference type="Proteomes" id="UP001225596"/>
    </source>
</evidence>
<accession>A0ABU1BV42</accession>
<dbReference type="SMART" id="SM00267">
    <property type="entry name" value="GGDEF"/>
    <property type="match status" value="1"/>
</dbReference>
<dbReference type="PROSITE" id="PS50883">
    <property type="entry name" value="EAL"/>
    <property type="match status" value="1"/>
</dbReference>
<keyword evidence="1" id="KW-1133">Transmembrane helix</keyword>
<dbReference type="InterPro" id="IPR000160">
    <property type="entry name" value="GGDEF_dom"/>
</dbReference>
<dbReference type="SMART" id="SM00052">
    <property type="entry name" value="EAL"/>
    <property type="match status" value="1"/>
</dbReference>
<reference evidence="4 5" key="1">
    <citation type="submission" date="2023-08" db="EMBL/GenBank/DDBJ databases">
        <title>Oxalobacteraceae gen .nov., isolated from river sludge outside the plant.</title>
        <authorList>
            <person name="Zhao S.Y."/>
        </authorList>
    </citation>
    <scope>NUCLEOTIDE SEQUENCE [LARGE SCALE GENOMIC DNA]</scope>
    <source>
        <strain evidence="4 5">R-40</strain>
    </source>
</reference>
<dbReference type="CDD" id="cd01948">
    <property type="entry name" value="EAL"/>
    <property type="match status" value="1"/>
</dbReference>
<dbReference type="PANTHER" id="PTHR33121:SF23">
    <property type="entry name" value="CYCLIC DI-GMP PHOSPHODIESTERASE PDEB"/>
    <property type="match status" value="1"/>
</dbReference>
<keyword evidence="1" id="KW-0472">Membrane</keyword>
<evidence type="ECO:0000259" key="3">
    <source>
        <dbReference type="PROSITE" id="PS50887"/>
    </source>
</evidence>